<dbReference type="EMBL" id="BARS01048552">
    <property type="protein sequence ID" value="GAG37721.1"/>
    <property type="molecule type" value="Genomic_DNA"/>
</dbReference>
<accession>X0YLW6</accession>
<comment type="caution">
    <text evidence="1">The sequence shown here is derived from an EMBL/GenBank/DDBJ whole genome shotgun (WGS) entry which is preliminary data.</text>
</comment>
<evidence type="ECO:0000313" key="1">
    <source>
        <dbReference type="EMBL" id="GAG37721.1"/>
    </source>
</evidence>
<feature type="non-terminal residue" evidence="1">
    <location>
        <position position="242"/>
    </location>
</feature>
<dbReference type="AlphaFoldDB" id="X0YLW6"/>
<proteinExistence type="predicted"/>
<sequence>HYNKPTREIETPHLKAAVPYAGGRIKVFFIATRFAVRPAIEVCQRFDVDERYALLYSPKRIDNPGDPDGISGQEALCYAPGVEKELVLAALAAGLEWKPDVICLHGVPWGTLPADVREEILKQVKDGAGLVGWQVGSSEDAGFVTSVFGAGAADAEATNSILSCVPEKTVYRFNGTQARTAGQAGRAVQLYNKAAEGLFSYLHDEDLYSLIGRGVLWAAGRDPRTKIDVAVDQKSCRVKLRG</sequence>
<name>X0YLW6_9ZZZZ</name>
<protein>
    <submittedName>
        <fullName evidence="1">Uncharacterized protein</fullName>
    </submittedName>
</protein>
<gene>
    <name evidence="1" type="ORF">S01H1_72750</name>
</gene>
<organism evidence="1">
    <name type="scientific">marine sediment metagenome</name>
    <dbReference type="NCBI Taxonomy" id="412755"/>
    <lineage>
        <taxon>unclassified sequences</taxon>
        <taxon>metagenomes</taxon>
        <taxon>ecological metagenomes</taxon>
    </lineage>
</organism>
<feature type="non-terminal residue" evidence="1">
    <location>
        <position position="1"/>
    </location>
</feature>
<reference evidence="1" key="1">
    <citation type="journal article" date="2014" name="Front. Microbiol.">
        <title>High frequency of phylogenetically diverse reductive dehalogenase-homologous genes in deep subseafloor sedimentary metagenomes.</title>
        <authorList>
            <person name="Kawai M."/>
            <person name="Futagami T."/>
            <person name="Toyoda A."/>
            <person name="Takaki Y."/>
            <person name="Nishi S."/>
            <person name="Hori S."/>
            <person name="Arai W."/>
            <person name="Tsubouchi T."/>
            <person name="Morono Y."/>
            <person name="Uchiyama I."/>
            <person name="Ito T."/>
            <person name="Fujiyama A."/>
            <person name="Inagaki F."/>
            <person name="Takami H."/>
        </authorList>
    </citation>
    <scope>NUCLEOTIDE SEQUENCE</scope>
    <source>
        <strain evidence="1">Expedition CK06-06</strain>
    </source>
</reference>